<name>A0A0C2IPP6_9PEZI</name>
<dbReference type="RefSeq" id="XP_040615052.1">
    <property type="nucleotide sequence ID" value="XM_040767061.1"/>
</dbReference>
<protein>
    <submittedName>
        <fullName evidence="2">Uncharacterized protein</fullName>
    </submittedName>
</protein>
<dbReference type="AlphaFoldDB" id="A0A0C2IPP6"/>
<organism evidence="2 3">
    <name type="scientific">Sporothrix brasiliensis 5110</name>
    <dbReference type="NCBI Taxonomy" id="1398154"/>
    <lineage>
        <taxon>Eukaryota</taxon>
        <taxon>Fungi</taxon>
        <taxon>Dikarya</taxon>
        <taxon>Ascomycota</taxon>
        <taxon>Pezizomycotina</taxon>
        <taxon>Sordariomycetes</taxon>
        <taxon>Sordariomycetidae</taxon>
        <taxon>Ophiostomatales</taxon>
        <taxon>Ophiostomataceae</taxon>
        <taxon>Sporothrix</taxon>
    </lineage>
</organism>
<dbReference type="VEuPathDB" id="FungiDB:SPBR_08935"/>
<dbReference type="HOGENOM" id="CLU_2238335_0_0_1"/>
<evidence type="ECO:0000313" key="2">
    <source>
        <dbReference type="EMBL" id="KIH87042.1"/>
    </source>
</evidence>
<accession>A0A0C2IPP6</accession>
<evidence type="ECO:0000313" key="3">
    <source>
        <dbReference type="Proteomes" id="UP000031575"/>
    </source>
</evidence>
<comment type="caution">
    <text evidence="2">The sequence shown here is derived from an EMBL/GenBank/DDBJ whole genome shotgun (WGS) entry which is preliminary data.</text>
</comment>
<feature type="region of interest" description="Disordered" evidence="1">
    <location>
        <begin position="1"/>
        <end position="53"/>
    </location>
</feature>
<feature type="compositionally biased region" description="Acidic residues" evidence="1">
    <location>
        <begin position="40"/>
        <end position="53"/>
    </location>
</feature>
<keyword evidence="3" id="KW-1185">Reference proteome</keyword>
<dbReference type="EMBL" id="AWTV01000010">
    <property type="protein sequence ID" value="KIH87042.1"/>
    <property type="molecule type" value="Genomic_DNA"/>
</dbReference>
<gene>
    <name evidence="2" type="ORF">SPBR_08935</name>
</gene>
<sequence>MGIDEHSQSDPAGEGASTARDARVVKNVANGGSTNHLDDPEAAQDDTDSLEDNECNVASMPSIKMTLSREAFYIALLIYGGIDELVNEHGADEHDFHIDDINAFQ</sequence>
<dbReference type="GeneID" id="63681982"/>
<reference evidence="2 3" key="1">
    <citation type="journal article" date="2014" name="BMC Genomics">
        <title>Comparative genomics of the major fungal agents of human and animal Sporotrichosis: Sporothrix schenckii and Sporothrix brasiliensis.</title>
        <authorList>
            <person name="Teixeira M.M."/>
            <person name="de Almeida L.G."/>
            <person name="Kubitschek-Barreira P."/>
            <person name="Alves F.L."/>
            <person name="Kioshima E.S."/>
            <person name="Abadio A.K."/>
            <person name="Fernandes L."/>
            <person name="Derengowski L.S."/>
            <person name="Ferreira K.S."/>
            <person name="Souza R.C."/>
            <person name="Ruiz J.C."/>
            <person name="de Andrade N.C."/>
            <person name="Paes H.C."/>
            <person name="Nicola A.M."/>
            <person name="Albuquerque P."/>
            <person name="Gerber A.L."/>
            <person name="Martins V.P."/>
            <person name="Peconick L.D."/>
            <person name="Neto A.V."/>
            <person name="Chaucanez C.B."/>
            <person name="Silva P.A."/>
            <person name="Cunha O.L."/>
            <person name="de Oliveira F.F."/>
            <person name="dos Santos T.C."/>
            <person name="Barros A.L."/>
            <person name="Soares M.A."/>
            <person name="de Oliveira L.M."/>
            <person name="Marini M.M."/>
            <person name="Villalobos-Duno H."/>
            <person name="Cunha M.M."/>
            <person name="de Hoog S."/>
            <person name="da Silveira J.F."/>
            <person name="Henrissat B."/>
            <person name="Nino-Vega G.A."/>
            <person name="Cisalpino P.S."/>
            <person name="Mora-Montes H.M."/>
            <person name="Almeida S.R."/>
            <person name="Stajich J.E."/>
            <person name="Lopes-Bezerra L.M."/>
            <person name="Vasconcelos A.T."/>
            <person name="Felipe M.S."/>
        </authorList>
    </citation>
    <scope>NUCLEOTIDE SEQUENCE [LARGE SCALE GENOMIC DNA]</scope>
    <source>
        <strain evidence="2 3">5110</strain>
    </source>
</reference>
<evidence type="ECO:0000256" key="1">
    <source>
        <dbReference type="SAM" id="MobiDB-lite"/>
    </source>
</evidence>
<dbReference type="Proteomes" id="UP000031575">
    <property type="component" value="Unassembled WGS sequence"/>
</dbReference>
<proteinExistence type="predicted"/>